<comment type="caution">
    <text evidence="2">The sequence shown here is derived from an EMBL/GenBank/DDBJ whole genome shotgun (WGS) entry which is preliminary data.</text>
</comment>
<feature type="signal peptide" evidence="1">
    <location>
        <begin position="1"/>
        <end position="18"/>
    </location>
</feature>
<accession>A0ABV7U4M0</accession>
<dbReference type="RefSeq" id="WP_377761227.1">
    <property type="nucleotide sequence ID" value="NZ_JBHRXY010000006.1"/>
</dbReference>
<evidence type="ECO:0000313" key="3">
    <source>
        <dbReference type="Proteomes" id="UP001595539"/>
    </source>
</evidence>
<proteinExistence type="predicted"/>
<sequence>MKYRAISVKAFLLLLAAAAPEISVSDTLERRSLDLSYDLRDGINRIRLEHSGELLKIVEVLDRPCYSPNQTAKTVKTLRRDNIRALEPKSFLGEAGLFVRLRQDGEAVEEITDCAGDVYRSSVSDQVVILTGPGEEAAVRIYEFIEKFKDEADTESQTAI</sequence>
<evidence type="ECO:0000313" key="2">
    <source>
        <dbReference type="EMBL" id="MFC3629792.1"/>
    </source>
</evidence>
<reference evidence="3" key="1">
    <citation type="journal article" date="2019" name="Int. J. Syst. Evol. Microbiol.">
        <title>The Global Catalogue of Microorganisms (GCM) 10K type strain sequencing project: providing services to taxonomists for standard genome sequencing and annotation.</title>
        <authorList>
            <consortium name="The Broad Institute Genomics Platform"/>
            <consortium name="The Broad Institute Genome Sequencing Center for Infectious Disease"/>
            <person name="Wu L."/>
            <person name="Ma J."/>
        </authorList>
    </citation>
    <scope>NUCLEOTIDE SEQUENCE [LARGE SCALE GENOMIC DNA]</scope>
    <source>
        <strain evidence="3">KCTC 42473</strain>
    </source>
</reference>
<dbReference type="EMBL" id="JBHRXY010000006">
    <property type="protein sequence ID" value="MFC3629792.1"/>
    <property type="molecule type" value="Genomic_DNA"/>
</dbReference>
<gene>
    <name evidence="2" type="ORF">ACFOM8_10075</name>
</gene>
<keyword evidence="3" id="KW-1185">Reference proteome</keyword>
<name>A0ABV7U4M0_9RHOB</name>
<dbReference type="Proteomes" id="UP001595539">
    <property type="component" value="Unassembled WGS sequence"/>
</dbReference>
<protein>
    <submittedName>
        <fullName evidence="2">Uncharacterized protein</fullName>
    </submittedName>
</protein>
<keyword evidence="1" id="KW-0732">Signal</keyword>
<organism evidence="2 3">
    <name type="scientific">Paracoccus angustae</name>
    <dbReference type="NCBI Taxonomy" id="1671480"/>
    <lineage>
        <taxon>Bacteria</taxon>
        <taxon>Pseudomonadati</taxon>
        <taxon>Pseudomonadota</taxon>
        <taxon>Alphaproteobacteria</taxon>
        <taxon>Rhodobacterales</taxon>
        <taxon>Paracoccaceae</taxon>
        <taxon>Paracoccus</taxon>
    </lineage>
</organism>
<evidence type="ECO:0000256" key="1">
    <source>
        <dbReference type="SAM" id="SignalP"/>
    </source>
</evidence>
<feature type="chain" id="PRO_5047224460" evidence="1">
    <location>
        <begin position="19"/>
        <end position="160"/>
    </location>
</feature>